<keyword evidence="1" id="KW-1133">Transmembrane helix</keyword>
<dbReference type="SUPFAM" id="SSF103473">
    <property type="entry name" value="MFS general substrate transporter"/>
    <property type="match status" value="1"/>
</dbReference>
<organism evidence="2">
    <name type="scientific">marine metagenome</name>
    <dbReference type="NCBI Taxonomy" id="408172"/>
    <lineage>
        <taxon>unclassified sequences</taxon>
        <taxon>metagenomes</taxon>
        <taxon>ecological metagenomes</taxon>
    </lineage>
</organism>
<dbReference type="AlphaFoldDB" id="A0A383DIT5"/>
<accession>A0A383DIT5</accession>
<feature type="transmembrane region" description="Helical" evidence="1">
    <location>
        <begin position="15"/>
        <end position="44"/>
    </location>
</feature>
<feature type="non-terminal residue" evidence="2">
    <location>
        <position position="82"/>
    </location>
</feature>
<dbReference type="EMBL" id="UINC01217672">
    <property type="protein sequence ID" value="SVE44372.1"/>
    <property type="molecule type" value="Genomic_DNA"/>
</dbReference>
<evidence type="ECO:0000256" key="1">
    <source>
        <dbReference type="SAM" id="Phobius"/>
    </source>
</evidence>
<reference evidence="2" key="1">
    <citation type="submission" date="2018-05" db="EMBL/GenBank/DDBJ databases">
        <authorList>
            <person name="Lanie J.A."/>
            <person name="Ng W.-L."/>
            <person name="Kazmierczak K.M."/>
            <person name="Andrzejewski T.M."/>
            <person name="Davidsen T.M."/>
            <person name="Wayne K.J."/>
            <person name="Tettelin H."/>
            <person name="Glass J.I."/>
            <person name="Rusch D."/>
            <person name="Podicherti R."/>
            <person name="Tsui H.-C.T."/>
            <person name="Winkler M.E."/>
        </authorList>
    </citation>
    <scope>NUCLEOTIDE SEQUENCE</scope>
</reference>
<evidence type="ECO:0008006" key="3">
    <source>
        <dbReference type="Google" id="ProtNLM"/>
    </source>
</evidence>
<gene>
    <name evidence="2" type="ORF">METZ01_LOCUS497226</name>
</gene>
<keyword evidence="1" id="KW-0472">Membrane</keyword>
<protein>
    <recommendedName>
        <fullName evidence="3">Major facilitator superfamily (MFS) profile domain-containing protein</fullName>
    </recommendedName>
</protein>
<keyword evidence="1" id="KW-0812">Transmembrane</keyword>
<proteinExistence type="predicted"/>
<sequence>MNEAESSHPNRKPLFYGWVVVGASSLVTFSAATSAISLLSIFVVPLSEEFGWSRSVIAGGISGGTLVGLLGAVFVGRIVDRH</sequence>
<evidence type="ECO:0000313" key="2">
    <source>
        <dbReference type="EMBL" id="SVE44372.1"/>
    </source>
</evidence>
<dbReference type="InterPro" id="IPR036259">
    <property type="entry name" value="MFS_trans_sf"/>
</dbReference>
<feature type="transmembrane region" description="Helical" evidence="1">
    <location>
        <begin position="56"/>
        <end position="79"/>
    </location>
</feature>
<name>A0A383DIT5_9ZZZZ</name>